<evidence type="ECO:0000256" key="4">
    <source>
        <dbReference type="ARBA" id="ARBA00022540"/>
    </source>
</evidence>
<dbReference type="Proteomes" id="UP000094112">
    <property type="component" value="Unassembled WGS sequence"/>
</dbReference>
<feature type="transmembrane region" description="Helical" evidence="11">
    <location>
        <begin position="310"/>
        <end position="331"/>
    </location>
</feature>
<dbReference type="InterPro" id="IPR000649">
    <property type="entry name" value="IF-2B-related"/>
</dbReference>
<evidence type="ECO:0000256" key="8">
    <source>
        <dbReference type="ARBA" id="ARBA00046432"/>
    </source>
</evidence>
<comment type="subcellular location">
    <subcellularLocation>
        <location evidence="1">Cytoplasm</location>
        <location evidence="1">Cytosol</location>
    </subcellularLocation>
</comment>
<keyword evidence="11" id="KW-1133">Transmembrane helix</keyword>
<dbReference type="GO" id="GO:0003743">
    <property type="term" value="F:translation initiation factor activity"/>
    <property type="evidence" value="ECO:0007669"/>
    <property type="project" value="UniProtKB-KW"/>
</dbReference>
<keyword evidence="11" id="KW-0812">Transmembrane</keyword>
<dbReference type="InterPro" id="IPR042529">
    <property type="entry name" value="IF_2B-like_C"/>
</dbReference>
<keyword evidence="13" id="KW-1185">Reference proteome</keyword>
<protein>
    <recommendedName>
        <fullName evidence="6">Translation initiation factor eIF2B subunit beta</fullName>
    </recommendedName>
    <alternativeName>
        <fullName evidence="7">eIF2B GDP-GTP exchange factor subunit beta</fullName>
    </alternativeName>
</protein>
<dbReference type="GO" id="GO:0005085">
    <property type="term" value="F:guanyl-nucleotide exchange factor activity"/>
    <property type="evidence" value="ECO:0007669"/>
    <property type="project" value="EnsemblFungi"/>
</dbReference>
<evidence type="ECO:0000256" key="5">
    <source>
        <dbReference type="ARBA" id="ARBA00022917"/>
    </source>
</evidence>
<dbReference type="OrthoDB" id="269919at2759"/>
<dbReference type="RefSeq" id="XP_019040464.1">
    <property type="nucleotide sequence ID" value="XM_019186249.1"/>
</dbReference>
<dbReference type="STRING" id="683960.A0A1E3P8R0"/>
<accession>A0A1E3P8R0</accession>
<dbReference type="GeneID" id="30203495"/>
<dbReference type="GO" id="GO:0006446">
    <property type="term" value="P:regulation of translational initiation"/>
    <property type="evidence" value="ECO:0007669"/>
    <property type="project" value="EnsemblFungi"/>
</dbReference>
<name>A0A1E3P8R0_WICAA</name>
<dbReference type="Pfam" id="PF01008">
    <property type="entry name" value="IF-2B"/>
    <property type="match status" value="1"/>
</dbReference>
<reference evidence="12 13" key="1">
    <citation type="journal article" date="2016" name="Proc. Natl. Acad. Sci. U.S.A.">
        <title>Comparative genomics of biotechnologically important yeasts.</title>
        <authorList>
            <person name="Riley R."/>
            <person name="Haridas S."/>
            <person name="Wolfe K.H."/>
            <person name="Lopes M.R."/>
            <person name="Hittinger C.T."/>
            <person name="Goeker M."/>
            <person name="Salamov A.A."/>
            <person name="Wisecaver J.H."/>
            <person name="Long T.M."/>
            <person name="Calvey C.H."/>
            <person name="Aerts A.L."/>
            <person name="Barry K.W."/>
            <person name="Choi C."/>
            <person name="Clum A."/>
            <person name="Coughlan A.Y."/>
            <person name="Deshpande S."/>
            <person name="Douglass A.P."/>
            <person name="Hanson S.J."/>
            <person name="Klenk H.-P."/>
            <person name="LaButti K.M."/>
            <person name="Lapidus A."/>
            <person name="Lindquist E.A."/>
            <person name="Lipzen A.M."/>
            <person name="Meier-Kolthoff J.P."/>
            <person name="Ohm R.A."/>
            <person name="Otillar R.P."/>
            <person name="Pangilinan J.L."/>
            <person name="Peng Y."/>
            <person name="Rokas A."/>
            <person name="Rosa C.A."/>
            <person name="Scheuner C."/>
            <person name="Sibirny A.A."/>
            <person name="Slot J.C."/>
            <person name="Stielow J.B."/>
            <person name="Sun H."/>
            <person name="Kurtzman C.P."/>
            <person name="Blackwell M."/>
            <person name="Grigoriev I.V."/>
            <person name="Jeffries T.W."/>
        </authorList>
    </citation>
    <scope>NUCLEOTIDE SEQUENCE [LARGE SCALE GENOMIC DNA]</scope>
    <source>
        <strain evidence="13">ATCC 58044 / CBS 1984 / NCYC 433 / NRRL Y-366-8</strain>
    </source>
</reference>
<dbReference type="PANTHER" id="PTHR45859">
    <property type="entry name" value="TRANSLATION INITIATION FACTOR EIF-2B SUBUNIT BETA"/>
    <property type="match status" value="1"/>
</dbReference>
<dbReference type="GO" id="GO:0005829">
    <property type="term" value="C:cytosol"/>
    <property type="evidence" value="ECO:0007669"/>
    <property type="project" value="UniProtKB-SubCell"/>
</dbReference>
<sequence>MRVISAARWNNPDHLIEQIRQLGKTLINAQPREFTCGNVIRRILAIIRDEVVESNINESNAPMISSMFSLLSTNIEKKEPAPPPPQTNPRIHHSKNHDLRSIIIQGIRDLIDEISNIDEGIEAMSVDLIHDNEVLLTPTPDSKTVLKFLLKARQKRKFTVLVTECFPNRTSIAHSFAKELSDAKIETVVIPDSHVFAVMSRVGKVIVGARSVFANGGTVSSAGVAAVCECAKEHKTPVFSVAGLYKLSPTYPFDVENLIEVGNSGKVINFSDSNLVQHADITNPLFDYIPPEHIDIYITNMYVLILLRKILSLLLTFIAVVVMPQVSYIVLSLTITRVKMLIWISSIDFSKFNESCALKSVRKLSLLGSNESKILFSALCLARPNFSIVGS</sequence>
<evidence type="ECO:0000256" key="9">
    <source>
        <dbReference type="RuleBase" id="RU003814"/>
    </source>
</evidence>
<keyword evidence="4" id="KW-0396">Initiation factor</keyword>
<dbReference type="Gene3D" id="3.40.50.10470">
    <property type="entry name" value="Translation initiation factor eif-2b, domain 2"/>
    <property type="match status" value="1"/>
</dbReference>
<comment type="similarity">
    <text evidence="2 9">Belongs to the eIF-2B alpha/beta/delta subunits family.</text>
</comment>
<dbReference type="SUPFAM" id="SSF100950">
    <property type="entry name" value="NagB/RpiA/CoA transferase-like"/>
    <property type="match status" value="1"/>
</dbReference>
<dbReference type="EMBL" id="KV454209">
    <property type="protein sequence ID" value="ODQ61257.1"/>
    <property type="molecule type" value="Genomic_DNA"/>
</dbReference>
<dbReference type="InterPro" id="IPR051855">
    <property type="entry name" value="eIF2B_beta_subunit"/>
</dbReference>
<dbReference type="PANTHER" id="PTHR45859:SF1">
    <property type="entry name" value="TRANSLATION INITIATION FACTOR EIF-2B SUBUNIT BETA"/>
    <property type="match status" value="1"/>
</dbReference>
<proteinExistence type="inferred from homology"/>
<dbReference type="FunFam" id="3.40.50.10470:FF:000008">
    <property type="entry name" value="Translation initiation factor 2B, beta subunit"/>
    <property type="match status" value="1"/>
</dbReference>
<gene>
    <name evidence="12" type="ORF">WICANDRAFT_90611</name>
</gene>
<dbReference type="GO" id="GO:0002183">
    <property type="term" value="P:cytoplasmic translational initiation"/>
    <property type="evidence" value="ECO:0007669"/>
    <property type="project" value="EnsemblFungi"/>
</dbReference>
<keyword evidence="11" id="KW-0472">Membrane</keyword>
<evidence type="ECO:0000256" key="11">
    <source>
        <dbReference type="SAM" id="Phobius"/>
    </source>
</evidence>
<keyword evidence="5" id="KW-0648">Protein biosynthesis</keyword>
<dbReference type="GO" id="GO:0005851">
    <property type="term" value="C:eukaryotic translation initiation factor 2B complex"/>
    <property type="evidence" value="ECO:0007669"/>
    <property type="project" value="EnsemblFungi"/>
</dbReference>
<organism evidence="12 13">
    <name type="scientific">Wickerhamomyces anomalus (strain ATCC 58044 / CBS 1984 / NCYC 433 / NRRL Y-366-8)</name>
    <name type="common">Yeast</name>
    <name type="synonym">Hansenula anomala</name>
    <dbReference type="NCBI Taxonomy" id="683960"/>
    <lineage>
        <taxon>Eukaryota</taxon>
        <taxon>Fungi</taxon>
        <taxon>Dikarya</taxon>
        <taxon>Ascomycota</taxon>
        <taxon>Saccharomycotina</taxon>
        <taxon>Saccharomycetes</taxon>
        <taxon>Phaffomycetales</taxon>
        <taxon>Wickerhamomycetaceae</taxon>
        <taxon>Wickerhamomyces</taxon>
    </lineage>
</organism>
<feature type="region of interest" description="Disordered" evidence="10">
    <location>
        <begin position="76"/>
        <end position="95"/>
    </location>
</feature>
<evidence type="ECO:0000256" key="6">
    <source>
        <dbReference type="ARBA" id="ARBA00044122"/>
    </source>
</evidence>
<evidence type="ECO:0000313" key="12">
    <source>
        <dbReference type="EMBL" id="ODQ61257.1"/>
    </source>
</evidence>
<dbReference type="InterPro" id="IPR037171">
    <property type="entry name" value="NagB/RpiA_transferase-like"/>
</dbReference>
<evidence type="ECO:0000256" key="7">
    <source>
        <dbReference type="ARBA" id="ARBA00044228"/>
    </source>
</evidence>
<evidence type="ECO:0000256" key="3">
    <source>
        <dbReference type="ARBA" id="ARBA00022490"/>
    </source>
</evidence>
<comment type="subunit">
    <text evidence="8">Component of the translation initiation factor 2B (eIF2B) complex which is a heterodecamer of two sets of five different subunits: alpha, beta, gamma, delta and epsilon. Subunits alpha, beta and delta comprise a regulatory subcomplex and subunits epsilon and gamma comprise a catalytic subcomplex. Within the complex, the hexameric regulatory complex resides at the center, with the two heterodimeric catalytic subcomplexes bound on opposite sides.</text>
</comment>
<evidence type="ECO:0000256" key="2">
    <source>
        <dbReference type="ARBA" id="ARBA00007251"/>
    </source>
</evidence>
<dbReference type="AlphaFoldDB" id="A0A1E3P8R0"/>
<evidence type="ECO:0000313" key="13">
    <source>
        <dbReference type="Proteomes" id="UP000094112"/>
    </source>
</evidence>
<keyword evidence="3" id="KW-0963">Cytoplasm</keyword>
<evidence type="ECO:0000256" key="1">
    <source>
        <dbReference type="ARBA" id="ARBA00004514"/>
    </source>
</evidence>
<evidence type="ECO:0000256" key="10">
    <source>
        <dbReference type="SAM" id="MobiDB-lite"/>
    </source>
</evidence>